<evidence type="ECO:0000313" key="1">
    <source>
        <dbReference type="EMBL" id="JAH93649.1"/>
    </source>
</evidence>
<organism evidence="1">
    <name type="scientific">Anguilla anguilla</name>
    <name type="common">European freshwater eel</name>
    <name type="synonym">Muraena anguilla</name>
    <dbReference type="NCBI Taxonomy" id="7936"/>
    <lineage>
        <taxon>Eukaryota</taxon>
        <taxon>Metazoa</taxon>
        <taxon>Chordata</taxon>
        <taxon>Craniata</taxon>
        <taxon>Vertebrata</taxon>
        <taxon>Euteleostomi</taxon>
        <taxon>Actinopterygii</taxon>
        <taxon>Neopterygii</taxon>
        <taxon>Teleostei</taxon>
        <taxon>Anguilliformes</taxon>
        <taxon>Anguillidae</taxon>
        <taxon>Anguilla</taxon>
    </lineage>
</organism>
<name>A0A0E9WT90_ANGAN</name>
<dbReference type="AlphaFoldDB" id="A0A0E9WT90"/>
<protein>
    <submittedName>
        <fullName evidence="1">Uncharacterized protein</fullName>
    </submittedName>
</protein>
<dbReference type="EMBL" id="GBXM01014928">
    <property type="protein sequence ID" value="JAH93649.1"/>
    <property type="molecule type" value="Transcribed_RNA"/>
</dbReference>
<sequence>MEVMQIKVFLYWSHRMANCPTIKLFGVSVSRLPLEPPWKSYQLRKKVLENGDLPCKTKKKSRYYHGNKNK</sequence>
<reference evidence="1" key="1">
    <citation type="submission" date="2014-11" db="EMBL/GenBank/DDBJ databases">
        <authorList>
            <person name="Amaro Gonzalez C."/>
        </authorList>
    </citation>
    <scope>NUCLEOTIDE SEQUENCE</scope>
</reference>
<reference evidence="1" key="2">
    <citation type="journal article" date="2015" name="Fish Shellfish Immunol.">
        <title>Early steps in the European eel (Anguilla anguilla)-Vibrio vulnificus interaction in the gills: Role of the RtxA13 toxin.</title>
        <authorList>
            <person name="Callol A."/>
            <person name="Pajuelo D."/>
            <person name="Ebbesson L."/>
            <person name="Teles M."/>
            <person name="MacKenzie S."/>
            <person name="Amaro C."/>
        </authorList>
    </citation>
    <scope>NUCLEOTIDE SEQUENCE</scope>
</reference>
<accession>A0A0E9WT90</accession>
<proteinExistence type="predicted"/>